<dbReference type="PANTHER" id="PTHR10161:SF14">
    <property type="entry name" value="TARTRATE-RESISTANT ACID PHOSPHATASE TYPE 5"/>
    <property type="match status" value="1"/>
</dbReference>
<dbReference type="InterPro" id="IPR051558">
    <property type="entry name" value="Metallophosphoesterase_PAP"/>
</dbReference>
<accession>A0A366HQE5</accession>
<dbReference type="Proteomes" id="UP000253426">
    <property type="component" value="Unassembled WGS sequence"/>
</dbReference>
<name>A0A366HQE5_9BACT</name>
<keyword evidence="2" id="KW-0378">Hydrolase</keyword>
<protein>
    <submittedName>
        <fullName evidence="4">Calcineurin-like phosphoesterase family protein</fullName>
    </submittedName>
</protein>
<sequence length="343" mass="38095">MKTAPSSSTTWSRRRLLKTVFCSSAALGLNLRPDGISAAESAADDQHWFALGDFGSMQPAQSAVADGMKGYVGRLGVKPKGLLLLGDNFYSKMTGGLKSERWKTGFDDMYPKSVFDCPCPAVLGNHDYHDNAGGELVQVEYSKQPGTRWTMPNKWHRMDMGGSAGKPLVTFICLDTNFRAVSGGRNKKDGKLKNSLIEAEEQEQLYWFKEELKKPRATWTIVVGHHPLYSNGIHGDSKPLQAAFDSLMQENGVHLYMCGHDHDLQHLEFAGKKTSHILSGGGGARVREPKIADRGPYSKAVYGFSHIQANEQRFIFRHIDANGKLLHEFEKRPDFSFSVTKVS</sequence>
<dbReference type="OrthoDB" id="9809781at2"/>
<comment type="caution">
    <text evidence="4">The sequence shown here is derived from an EMBL/GenBank/DDBJ whole genome shotgun (WGS) entry which is preliminary data.</text>
</comment>
<evidence type="ECO:0000256" key="2">
    <source>
        <dbReference type="ARBA" id="ARBA00022801"/>
    </source>
</evidence>
<dbReference type="Pfam" id="PF00149">
    <property type="entry name" value="Metallophos"/>
    <property type="match status" value="1"/>
</dbReference>
<dbReference type="PANTHER" id="PTHR10161">
    <property type="entry name" value="TARTRATE-RESISTANT ACID PHOSPHATASE TYPE 5"/>
    <property type="match status" value="1"/>
</dbReference>
<reference evidence="4 5" key="1">
    <citation type="submission" date="2018-06" db="EMBL/GenBank/DDBJ databases">
        <title>Genomic Encyclopedia of Type Strains, Phase IV (KMG-IV): sequencing the most valuable type-strain genomes for metagenomic binning, comparative biology and taxonomic classification.</title>
        <authorList>
            <person name="Goeker M."/>
        </authorList>
    </citation>
    <scope>NUCLEOTIDE SEQUENCE [LARGE SCALE GENOMIC DNA]</scope>
    <source>
        <strain evidence="4 5">DSM 25532</strain>
    </source>
</reference>
<gene>
    <name evidence="4" type="ORF">DES53_103150</name>
</gene>
<dbReference type="PROSITE" id="PS51318">
    <property type="entry name" value="TAT"/>
    <property type="match status" value="1"/>
</dbReference>
<organism evidence="4 5">
    <name type="scientific">Roseimicrobium gellanilyticum</name>
    <dbReference type="NCBI Taxonomy" id="748857"/>
    <lineage>
        <taxon>Bacteria</taxon>
        <taxon>Pseudomonadati</taxon>
        <taxon>Verrucomicrobiota</taxon>
        <taxon>Verrucomicrobiia</taxon>
        <taxon>Verrucomicrobiales</taxon>
        <taxon>Verrucomicrobiaceae</taxon>
        <taxon>Roseimicrobium</taxon>
    </lineage>
</organism>
<dbReference type="SUPFAM" id="SSF56300">
    <property type="entry name" value="Metallo-dependent phosphatases"/>
    <property type="match status" value="1"/>
</dbReference>
<evidence type="ECO:0000259" key="3">
    <source>
        <dbReference type="Pfam" id="PF00149"/>
    </source>
</evidence>
<proteinExistence type="predicted"/>
<dbReference type="RefSeq" id="WP_113958591.1">
    <property type="nucleotide sequence ID" value="NZ_QNRR01000003.1"/>
</dbReference>
<dbReference type="InterPro" id="IPR006311">
    <property type="entry name" value="TAT_signal"/>
</dbReference>
<evidence type="ECO:0000313" key="5">
    <source>
        <dbReference type="Proteomes" id="UP000253426"/>
    </source>
</evidence>
<dbReference type="GO" id="GO:0016787">
    <property type="term" value="F:hydrolase activity"/>
    <property type="evidence" value="ECO:0007669"/>
    <property type="project" value="UniProtKB-KW"/>
</dbReference>
<evidence type="ECO:0000256" key="1">
    <source>
        <dbReference type="ARBA" id="ARBA00022729"/>
    </source>
</evidence>
<dbReference type="EMBL" id="QNRR01000003">
    <property type="protein sequence ID" value="RBP45153.1"/>
    <property type="molecule type" value="Genomic_DNA"/>
</dbReference>
<dbReference type="Gene3D" id="3.60.21.10">
    <property type="match status" value="1"/>
</dbReference>
<dbReference type="InterPro" id="IPR029052">
    <property type="entry name" value="Metallo-depent_PP-like"/>
</dbReference>
<keyword evidence="5" id="KW-1185">Reference proteome</keyword>
<feature type="domain" description="Calcineurin-like phosphoesterase" evidence="3">
    <location>
        <begin position="79"/>
        <end position="263"/>
    </location>
</feature>
<dbReference type="AlphaFoldDB" id="A0A366HQE5"/>
<dbReference type="InterPro" id="IPR004843">
    <property type="entry name" value="Calcineurin-like_PHP"/>
</dbReference>
<evidence type="ECO:0000313" key="4">
    <source>
        <dbReference type="EMBL" id="RBP45153.1"/>
    </source>
</evidence>
<keyword evidence="1" id="KW-0732">Signal</keyword>